<dbReference type="GeneID" id="103519049"/>
<dbReference type="SFLD" id="SFLDG00363">
    <property type="entry name" value="AMPS_(cytGST):_Alpha-__Mu-__Pi"/>
    <property type="match status" value="1"/>
</dbReference>
<dbReference type="FunFam" id="3.40.30.10:FF:000035">
    <property type="entry name" value="hematopoietic prostaglandin D synthase"/>
    <property type="match status" value="1"/>
</dbReference>
<dbReference type="KEGG" id="dci:103519049"/>
<dbReference type="Gene3D" id="1.20.1050.10">
    <property type="match status" value="1"/>
</dbReference>
<gene>
    <name evidence="9 10" type="primary">LOC103519049</name>
</gene>
<evidence type="ECO:0000259" key="6">
    <source>
        <dbReference type="PROSITE" id="PS50405"/>
    </source>
</evidence>
<feature type="domain" description="GST N-terminal" evidence="5">
    <location>
        <begin position="2"/>
        <end position="79"/>
    </location>
</feature>
<dbReference type="InterPro" id="IPR010987">
    <property type="entry name" value="Glutathione-S-Trfase_C-like"/>
</dbReference>
<dbReference type="PROSITE" id="PS50405">
    <property type="entry name" value="GST_CTER"/>
    <property type="match status" value="1"/>
</dbReference>
<dbReference type="SFLD" id="SFLDS00019">
    <property type="entry name" value="Glutathione_Transferase_(cytos"/>
    <property type="match status" value="1"/>
</dbReference>
<dbReference type="FunFam" id="1.20.1050.10:FF:000030">
    <property type="entry name" value="Glutathione S-transferase S1"/>
    <property type="match status" value="1"/>
</dbReference>
<dbReference type="InterPro" id="IPR040079">
    <property type="entry name" value="Glutathione_S-Trfase"/>
</dbReference>
<evidence type="ECO:0000256" key="4">
    <source>
        <dbReference type="ARBA" id="ARBA00047960"/>
    </source>
</evidence>
<dbReference type="InterPro" id="IPR050213">
    <property type="entry name" value="GST_superfamily"/>
</dbReference>
<dbReference type="AlphaFoldDB" id="A0A0A7DNL8"/>
<dbReference type="Gene3D" id="3.40.30.10">
    <property type="entry name" value="Glutaredoxin"/>
    <property type="match status" value="1"/>
</dbReference>
<dbReference type="RefSeq" id="XP_017303528.1">
    <property type="nucleotide sequence ID" value="XM_017448039.1"/>
</dbReference>
<comment type="similarity">
    <text evidence="3">Belongs to the GST superfamily. Sigma family.</text>
</comment>
<dbReference type="Proteomes" id="UP000079169">
    <property type="component" value="Unplaced"/>
</dbReference>
<dbReference type="InterPro" id="IPR004046">
    <property type="entry name" value="GST_C"/>
</dbReference>
<dbReference type="EMBL" id="KF907312">
    <property type="protein sequence ID" value="AIU99812.1"/>
    <property type="molecule type" value="mRNA"/>
</dbReference>
<dbReference type="GO" id="GO:0004364">
    <property type="term" value="F:glutathione transferase activity"/>
    <property type="evidence" value="ECO:0007669"/>
    <property type="project" value="UniProtKB-EC"/>
</dbReference>
<evidence type="ECO:0000313" key="7">
    <source>
        <dbReference type="EMBL" id="AIU99812.1"/>
    </source>
</evidence>
<dbReference type="GO" id="GO:0004602">
    <property type="term" value="F:glutathione peroxidase activity"/>
    <property type="evidence" value="ECO:0007669"/>
    <property type="project" value="UniProtKB-ARBA"/>
</dbReference>
<sequence>MPSYKLYYFPIKGLAEPIRFILSYMEQDFEDIRIEKDNWPALKPKMPFGKMPVLEVDGKQLHQSAAICRYLAKQCGLNGKDAWEDLQIDIAFETFNDFRQPVAAYYYDPNEDSKKLKWETLSKETIPFYQGKFEELAKNNGGYLANGKLSWADLYFVSCIDYLNALLKQDLLENTPTLKKLREEIFAIPAIKKWLEKRPKSEV</sequence>
<dbReference type="Pfam" id="PF02798">
    <property type="entry name" value="GST_N"/>
    <property type="match status" value="1"/>
</dbReference>
<dbReference type="CDD" id="cd03192">
    <property type="entry name" value="GST_C_Sigma_like"/>
    <property type="match status" value="1"/>
</dbReference>
<dbReference type="InterPro" id="IPR004045">
    <property type="entry name" value="Glutathione_S-Trfase_N"/>
</dbReference>
<dbReference type="InterPro" id="IPR036282">
    <property type="entry name" value="Glutathione-S-Trfase_C_sf"/>
</dbReference>
<dbReference type="Pfam" id="PF14497">
    <property type="entry name" value="GST_C_3"/>
    <property type="match status" value="1"/>
</dbReference>
<dbReference type="PANTHER" id="PTHR11571">
    <property type="entry name" value="GLUTATHIONE S-TRANSFERASE"/>
    <property type="match status" value="1"/>
</dbReference>
<evidence type="ECO:0000256" key="2">
    <source>
        <dbReference type="ARBA" id="ARBA00022679"/>
    </source>
</evidence>
<accession>A0A0A7DNL8</accession>
<reference evidence="7 10" key="1">
    <citation type="journal article" date="2015" name="PLoS ONE">
        <title>Asian Citrus Psyllid Expression Profiles Suggest Candidatus Liberibacter Asiaticus-Mediated Alteration of Adult Nutrition and Metabolism, and of Nymphal Development and Immunity.</title>
        <authorList>
            <person name="Vyas M."/>
            <person name="Fisher T.W."/>
            <person name="He R."/>
            <person name="Nelson W."/>
            <person name="Yin G."/>
            <person name="Cicero J.M."/>
            <person name="Willer M."/>
            <person name="Kim R."/>
            <person name="Kramer R."/>
            <person name="May G.A."/>
            <person name="Crow J.A."/>
            <person name="Soderlund C.A."/>
            <person name="Gang D.R."/>
            <person name="Brown J.K."/>
        </authorList>
    </citation>
    <scope>NUCLEOTIDE SEQUENCE</scope>
</reference>
<dbReference type="PROSITE" id="PS50404">
    <property type="entry name" value="GST_NTER"/>
    <property type="match status" value="1"/>
</dbReference>
<dbReference type="InterPro" id="IPR036249">
    <property type="entry name" value="Thioredoxin-like_sf"/>
</dbReference>
<evidence type="ECO:0000256" key="3">
    <source>
        <dbReference type="ARBA" id="ARBA00038317"/>
    </source>
</evidence>
<dbReference type="CDD" id="cd03039">
    <property type="entry name" value="GST_N_Sigma_like"/>
    <property type="match status" value="1"/>
</dbReference>
<dbReference type="SFLD" id="SFLDG01205">
    <property type="entry name" value="AMPS.1"/>
    <property type="match status" value="1"/>
</dbReference>
<dbReference type="OrthoDB" id="414243at2759"/>
<evidence type="ECO:0000313" key="8">
    <source>
        <dbReference type="Proteomes" id="UP000079169"/>
    </source>
</evidence>
<dbReference type="SUPFAM" id="SSF47616">
    <property type="entry name" value="GST C-terminal domain-like"/>
    <property type="match status" value="1"/>
</dbReference>
<dbReference type="PANTHER" id="PTHR11571:SF224">
    <property type="entry name" value="HEMATOPOIETIC PROSTAGLANDIN D SYNTHASE"/>
    <property type="match status" value="1"/>
</dbReference>
<keyword evidence="2 7" id="KW-0808">Transferase</keyword>
<dbReference type="PaxDb" id="121845-A0A0A7DNL8"/>
<dbReference type="STRING" id="121845.A0A0A7DNL8"/>
<name>A0A0A7DNL8_DIACI</name>
<dbReference type="OMA" id="RFERENW"/>
<dbReference type="GO" id="GO:0006749">
    <property type="term" value="P:glutathione metabolic process"/>
    <property type="evidence" value="ECO:0007669"/>
    <property type="project" value="TreeGrafter"/>
</dbReference>
<evidence type="ECO:0000313" key="10">
    <source>
        <dbReference type="RefSeq" id="XP_017303528.1"/>
    </source>
</evidence>
<protein>
    <recommendedName>
        <fullName evidence="1">glutathione transferase</fullName>
        <ecNumber evidence="1">2.5.1.18</ecNumber>
    </recommendedName>
</protein>
<evidence type="ECO:0000256" key="1">
    <source>
        <dbReference type="ARBA" id="ARBA00012452"/>
    </source>
</evidence>
<reference evidence="9" key="2">
    <citation type="submission" date="2025-04" db="UniProtKB">
        <authorList>
            <consortium name="RefSeq"/>
        </authorList>
    </citation>
    <scope>IDENTIFICATION</scope>
</reference>
<organism evidence="7">
    <name type="scientific">Diaphorina citri</name>
    <name type="common">Asian citrus psyllid</name>
    <dbReference type="NCBI Taxonomy" id="121845"/>
    <lineage>
        <taxon>Eukaryota</taxon>
        <taxon>Metazoa</taxon>
        <taxon>Ecdysozoa</taxon>
        <taxon>Arthropoda</taxon>
        <taxon>Hexapoda</taxon>
        <taxon>Insecta</taxon>
        <taxon>Pterygota</taxon>
        <taxon>Neoptera</taxon>
        <taxon>Paraneoptera</taxon>
        <taxon>Hemiptera</taxon>
        <taxon>Sternorrhyncha</taxon>
        <taxon>Psylloidea</taxon>
        <taxon>Psyllidae</taxon>
        <taxon>Diaphorininae</taxon>
        <taxon>Diaphorina</taxon>
    </lineage>
</organism>
<evidence type="ECO:0000259" key="5">
    <source>
        <dbReference type="PROSITE" id="PS50404"/>
    </source>
</evidence>
<feature type="domain" description="GST C-terminal" evidence="6">
    <location>
        <begin position="81"/>
        <end position="203"/>
    </location>
</feature>
<keyword evidence="8" id="KW-1185">Reference proteome</keyword>
<dbReference type="SUPFAM" id="SSF52833">
    <property type="entry name" value="Thioredoxin-like"/>
    <property type="match status" value="1"/>
</dbReference>
<dbReference type="EC" id="2.5.1.18" evidence="1"/>
<proteinExistence type="evidence at transcript level"/>
<comment type="catalytic activity">
    <reaction evidence="4">
        <text>RX + glutathione = an S-substituted glutathione + a halide anion + H(+)</text>
        <dbReference type="Rhea" id="RHEA:16437"/>
        <dbReference type="ChEBI" id="CHEBI:15378"/>
        <dbReference type="ChEBI" id="CHEBI:16042"/>
        <dbReference type="ChEBI" id="CHEBI:17792"/>
        <dbReference type="ChEBI" id="CHEBI:57925"/>
        <dbReference type="ChEBI" id="CHEBI:90779"/>
        <dbReference type="EC" id="2.5.1.18"/>
    </reaction>
</comment>
<evidence type="ECO:0000313" key="9">
    <source>
        <dbReference type="RefSeq" id="NP_001316116.1"/>
    </source>
</evidence>
<dbReference type="RefSeq" id="NP_001316116.1">
    <property type="nucleotide sequence ID" value="NM_001329187.1"/>
</dbReference>